<dbReference type="PROSITE" id="PS50181">
    <property type="entry name" value="FBOX"/>
    <property type="match status" value="1"/>
</dbReference>
<dbReference type="Pfam" id="PF00646">
    <property type="entry name" value="F-box"/>
    <property type="match status" value="1"/>
</dbReference>
<dbReference type="Gene3D" id="1.20.1280.50">
    <property type="match status" value="1"/>
</dbReference>
<dbReference type="SUPFAM" id="SSF52047">
    <property type="entry name" value="RNI-like"/>
    <property type="match status" value="1"/>
</dbReference>
<dbReference type="InterPro" id="IPR055411">
    <property type="entry name" value="LRR_FXL15/At3g58940/PEG3-like"/>
</dbReference>
<evidence type="ECO:0000313" key="2">
    <source>
        <dbReference type="EMBL" id="ACF87528.1"/>
    </source>
</evidence>
<protein>
    <submittedName>
        <fullName evidence="3">F-box protein family-like protein</fullName>
    </submittedName>
</protein>
<dbReference type="AlphaFoldDB" id="B4FZI5"/>
<dbReference type="ExpressionAtlas" id="B4FZI5">
    <property type="expression patterns" value="baseline and differential"/>
</dbReference>
<dbReference type="PANTHER" id="PTHR31900">
    <property type="entry name" value="F-BOX/RNI SUPERFAMILY PROTEIN-RELATED"/>
    <property type="match status" value="1"/>
</dbReference>
<dbReference type="SMART" id="SM00256">
    <property type="entry name" value="FBOX"/>
    <property type="match status" value="1"/>
</dbReference>
<sequence>MMEAKQAAPDRLSSLPAELQDEILIRLDLRDAVRTSALSRTWRDLWKSLSVISLSFPFGTHPSVVDSVLLRYIGPRVSLFRICVDDACADRIDDWLIALSRYRVESIDMCGTLRSLGNFNLYSSIFSLGDLVSLLLKNCRIPPLPVGFPGFPALQKLVLAYVIFPSNGFKQLEAIIRRSPLLHTLHMFDVFIPGEYPDSVIEAPNLRVLSIYSPYDYRWRFGELSCLEYANIHVFHCPQHEHDFGVFLARFAHVQKFGLFSPAVDVKMPYTLPFTFYNLKKLQLCVDFNEIHSILSMFTMLRSCHNLQNLKIESRHDSYESFEADWEFLNALWTDGMCANLQIVRMIDIISLPNETSFMKLILSKATLLHTLYVGAHPYDFDDHIIDMLKCERASAQARVQFEGSEQQW</sequence>
<organism evidence="2">
    <name type="scientific">Zea mays</name>
    <name type="common">Maize</name>
    <dbReference type="NCBI Taxonomy" id="4577"/>
    <lineage>
        <taxon>Eukaryota</taxon>
        <taxon>Viridiplantae</taxon>
        <taxon>Streptophyta</taxon>
        <taxon>Embryophyta</taxon>
        <taxon>Tracheophyta</taxon>
        <taxon>Spermatophyta</taxon>
        <taxon>Magnoliopsida</taxon>
        <taxon>Liliopsida</taxon>
        <taxon>Poales</taxon>
        <taxon>Poaceae</taxon>
        <taxon>PACMAD clade</taxon>
        <taxon>Panicoideae</taxon>
        <taxon>Andropogonodae</taxon>
        <taxon>Andropogoneae</taxon>
        <taxon>Tripsacinae</taxon>
        <taxon>Zea</taxon>
    </lineage>
</organism>
<feature type="domain" description="F-box" evidence="1">
    <location>
        <begin position="9"/>
        <end position="45"/>
    </location>
</feature>
<dbReference type="InterPro" id="IPR032675">
    <property type="entry name" value="LRR_dom_sf"/>
</dbReference>
<proteinExistence type="evidence at transcript level"/>
<dbReference type="eggNOG" id="ENOG502QTI8">
    <property type="taxonomic scope" value="Eukaryota"/>
</dbReference>
<dbReference type="KEGG" id="zma:100274202"/>
<dbReference type="InterPro" id="IPR001810">
    <property type="entry name" value="F-box_dom"/>
</dbReference>
<dbReference type="HOGENOM" id="CLU_010721_12_1_1"/>
<reference evidence="2" key="1">
    <citation type="journal article" date="2009" name="PLoS Genet.">
        <title>Sequencing, mapping, and analysis of 27,455 maize full-length cDNAs.</title>
        <authorList>
            <person name="Soderlund C."/>
            <person name="Descour A."/>
            <person name="Kudrna D."/>
            <person name="Bomhoff M."/>
            <person name="Boyd L."/>
            <person name="Currie J."/>
            <person name="Angelova A."/>
            <person name="Collura K."/>
            <person name="Wissotski M."/>
            <person name="Ashley E."/>
            <person name="Morrow D."/>
            <person name="Fernandes J."/>
            <person name="Walbot V."/>
            <person name="Yu Y."/>
        </authorList>
    </citation>
    <scope>NUCLEOTIDE SEQUENCE</scope>
    <source>
        <strain evidence="2">B73</strain>
    </source>
</reference>
<dbReference type="EMBL" id="CM000782">
    <property type="protein sequence ID" value="AQK88533.1"/>
    <property type="molecule type" value="Genomic_DNA"/>
</dbReference>
<gene>
    <name evidence="3" type="ORF">ZEAMMB73_Zm00001d039022</name>
</gene>
<dbReference type="PANTHER" id="PTHR31900:SF31">
    <property type="entry name" value="F-BOX_LRR-REPEAT PROTEIN 13-LIKE"/>
    <property type="match status" value="1"/>
</dbReference>
<dbReference type="OrthoDB" id="1155922at2759"/>
<reference evidence="3" key="2">
    <citation type="submission" date="2015-12" db="EMBL/GenBank/DDBJ databases">
        <title>Update maize B73 reference genome by single molecule sequencing technologies.</title>
        <authorList>
            <consortium name="Maize Genome Sequencing Project"/>
            <person name="Ware D."/>
        </authorList>
    </citation>
    <scope>NUCLEOTIDE SEQUENCE</scope>
    <source>
        <tissue evidence="3">Seedling</tissue>
    </source>
</reference>
<evidence type="ECO:0000313" key="3">
    <source>
        <dbReference type="EMBL" id="AQK88533.1"/>
    </source>
</evidence>
<dbReference type="PaxDb" id="4577-GRMZM2G023190_P01"/>
<name>B4FZI5_MAIZE</name>
<dbReference type="Gene3D" id="3.80.10.10">
    <property type="entry name" value="Ribonuclease Inhibitor"/>
    <property type="match status" value="1"/>
</dbReference>
<dbReference type="FunCoup" id="B4FZI5">
    <property type="interactions" value="57"/>
</dbReference>
<dbReference type="InterPro" id="IPR050232">
    <property type="entry name" value="FBL13/AtMIF1-like"/>
</dbReference>
<dbReference type="Pfam" id="PF24758">
    <property type="entry name" value="LRR_At5g56370"/>
    <property type="match status" value="1"/>
</dbReference>
<evidence type="ECO:0000259" key="1">
    <source>
        <dbReference type="PROSITE" id="PS50181"/>
    </source>
</evidence>
<dbReference type="InParanoid" id="B4FZI5"/>
<dbReference type="OMA" id="CERASAQ"/>
<accession>B4FZI5</accession>
<dbReference type="EMBL" id="BT042523">
    <property type="protein sequence ID" value="ACF87528.1"/>
    <property type="molecule type" value="mRNA"/>
</dbReference>